<sequence length="282" mass="30572">MADDSFLATLNEFIQITKEIIKKLNEELDWINDHHTRCNAAKTVGTTSTVVGATVLGGALVLAPFTGGASIVVATGYGALACTAGAAINITTDLTDMITQRIKNSQIESICGRRNEVASRLKEHFDEVERVATELKALNVEEDNAYALSLWNAIKKGNRVRTSTRDIIQLSRCVEVASGASNMCLRSGGYFWKGMRLQSEGLMKALALLGFNVSKKGAMAVIRTGTVVLSGAFAIYDVYSLIQSIKNDHPTVSAISEIIKQMDGELAQIVEVRRNAIEMLDN</sequence>
<dbReference type="PANTHER" id="PTHR14096">
    <property type="entry name" value="APOLIPOPROTEIN L"/>
    <property type="match status" value="1"/>
</dbReference>
<gene>
    <name evidence="2" type="ORF">JBS370_LOCUS36579</name>
</gene>
<dbReference type="GO" id="GO:0005576">
    <property type="term" value="C:extracellular region"/>
    <property type="evidence" value="ECO:0007669"/>
    <property type="project" value="InterPro"/>
</dbReference>
<dbReference type="Proteomes" id="UP000663836">
    <property type="component" value="Unassembled WGS sequence"/>
</dbReference>
<dbReference type="EMBL" id="CAJOBD010014711">
    <property type="protein sequence ID" value="CAF4202275.1"/>
    <property type="molecule type" value="Genomic_DNA"/>
</dbReference>
<reference evidence="2" key="1">
    <citation type="submission" date="2021-02" db="EMBL/GenBank/DDBJ databases">
        <authorList>
            <person name="Nowell W R."/>
        </authorList>
    </citation>
    <scope>NUCLEOTIDE SEQUENCE</scope>
</reference>
<dbReference type="GO" id="GO:0008289">
    <property type="term" value="F:lipid binding"/>
    <property type="evidence" value="ECO:0007669"/>
    <property type="project" value="InterPro"/>
</dbReference>
<name>A0A820B4A4_9BILA</name>
<dbReference type="AlphaFoldDB" id="A0A820B4A4"/>
<organism evidence="2 3">
    <name type="scientific">Rotaria sordida</name>
    <dbReference type="NCBI Taxonomy" id="392033"/>
    <lineage>
        <taxon>Eukaryota</taxon>
        <taxon>Metazoa</taxon>
        <taxon>Spiralia</taxon>
        <taxon>Gnathifera</taxon>
        <taxon>Rotifera</taxon>
        <taxon>Eurotatoria</taxon>
        <taxon>Bdelloidea</taxon>
        <taxon>Philodinida</taxon>
        <taxon>Philodinidae</taxon>
        <taxon>Rotaria</taxon>
    </lineage>
</organism>
<dbReference type="GO" id="GO:0006869">
    <property type="term" value="P:lipid transport"/>
    <property type="evidence" value="ECO:0007669"/>
    <property type="project" value="InterPro"/>
</dbReference>
<evidence type="ECO:0000256" key="1">
    <source>
        <dbReference type="ARBA" id="ARBA00010090"/>
    </source>
</evidence>
<evidence type="ECO:0000313" key="2">
    <source>
        <dbReference type="EMBL" id="CAF4202275.1"/>
    </source>
</evidence>
<evidence type="ECO:0000313" key="3">
    <source>
        <dbReference type="Proteomes" id="UP000663836"/>
    </source>
</evidence>
<dbReference type="InterPro" id="IPR008405">
    <property type="entry name" value="ApoL"/>
</dbReference>
<dbReference type="GO" id="GO:0016020">
    <property type="term" value="C:membrane"/>
    <property type="evidence" value="ECO:0007669"/>
    <property type="project" value="TreeGrafter"/>
</dbReference>
<accession>A0A820B4A4</accession>
<dbReference type="PANTHER" id="PTHR14096:SF28">
    <property type="entry name" value="APOLIPOPROTEIN L, 1-RELATED"/>
    <property type="match status" value="1"/>
</dbReference>
<proteinExistence type="inferred from homology"/>
<comment type="caution">
    <text evidence="2">The sequence shown here is derived from an EMBL/GenBank/DDBJ whole genome shotgun (WGS) entry which is preliminary data.</text>
</comment>
<comment type="similarity">
    <text evidence="1">Belongs to the apolipoprotein L family.</text>
</comment>
<dbReference type="Pfam" id="PF05461">
    <property type="entry name" value="ApoL"/>
    <property type="match status" value="1"/>
</dbReference>
<dbReference type="GO" id="GO:0042157">
    <property type="term" value="P:lipoprotein metabolic process"/>
    <property type="evidence" value="ECO:0007669"/>
    <property type="project" value="InterPro"/>
</dbReference>
<protein>
    <submittedName>
        <fullName evidence="2">Uncharacterized protein</fullName>
    </submittedName>
</protein>